<dbReference type="OrthoDB" id="46808at2759"/>
<feature type="non-terminal residue" evidence="2">
    <location>
        <position position="128"/>
    </location>
</feature>
<keyword evidence="3" id="KW-1185">Reference proteome</keyword>
<protein>
    <recommendedName>
        <fullName evidence="1">Helicase-associated domain-containing protein</fullName>
    </recommendedName>
</protein>
<dbReference type="Pfam" id="PF03457">
    <property type="entry name" value="HA"/>
    <property type="match status" value="2"/>
</dbReference>
<reference evidence="2 3" key="1">
    <citation type="submission" date="2016-09" db="EMBL/GenBank/DDBJ databases">
        <title>Extensive genetic diversity and differential bi-allelic expression allows diatom success in the polar Southern Ocean.</title>
        <authorList>
            <consortium name="DOE Joint Genome Institute"/>
            <person name="Mock T."/>
            <person name="Otillar R.P."/>
            <person name="Strauss J."/>
            <person name="Dupont C."/>
            <person name="Frickenhaus S."/>
            <person name="Maumus F."/>
            <person name="Mcmullan M."/>
            <person name="Sanges R."/>
            <person name="Schmutz J."/>
            <person name="Toseland A."/>
            <person name="Valas R."/>
            <person name="Veluchamy A."/>
            <person name="Ward B.J."/>
            <person name="Allen A."/>
            <person name="Barry K."/>
            <person name="Falciatore A."/>
            <person name="Ferrante M."/>
            <person name="Fortunato A.E."/>
            <person name="Gloeckner G."/>
            <person name="Gruber A."/>
            <person name="Hipkin R."/>
            <person name="Janech M."/>
            <person name="Kroth P."/>
            <person name="Leese F."/>
            <person name="Lindquist E."/>
            <person name="Lyon B.R."/>
            <person name="Martin J."/>
            <person name="Mayer C."/>
            <person name="Parker M."/>
            <person name="Quesneville H."/>
            <person name="Raymond J."/>
            <person name="Uhlig C."/>
            <person name="Valentin K.U."/>
            <person name="Worden A.Z."/>
            <person name="Armbrust E.V."/>
            <person name="Bowler C."/>
            <person name="Green B."/>
            <person name="Moulton V."/>
            <person name="Van Oosterhout C."/>
            <person name="Grigoriev I."/>
        </authorList>
    </citation>
    <scope>NUCLEOTIDE SEQUENCE [LARGE SCALE GENOMIC DNA]</scope>
    <source>
        <strain evidence="2 3">CCMP1102</strain>
    </source>
</reference>
<dbReference type="PANTHER" id="PTHR33418">
    <property type="entry name" value="HELICASE-ASSOCIATED"/>
    <property type="match status" value="1"/>
</dbReference>
<organism evidence="2 3">
    <name type="scientific">Fragilariopsis cylindrus CCMP1102</name>
    <dbReference type="NCBI Taxonomy" id="635003"/>
    <lineage>
        <taxon>Eukaryota</taxon>
        <taxon>Sar</taxon>
        <taxon>Stramenopiles</taxon>
        <taxon>Ochrophyta</taxon>
        <taxon>Bacillariophyta</taxon>
        <taxon>Bacillariophyceae</taxon>
        <taxon>Bacillariophycidae</taxon>
        <taxon>Bacillariales</taxon>
        <taxon>Bacillariaceae</taxon>
        <taxon>Fragilariopsis</taxon>
    </lineage>
</organism>
<dbReference type="Gene3D" id="6.10.140.530">
    <property type="match status" value="2"/>
</dbReference>
<accession>A0A1E7ETC1</accession>
<dbReference type="InterPro" id="IPR005114">
    <property type="entry name" value="Helicase_assoc"/>
</dbReference>
<dbReference type="EMBL" id="KV784377">
    <property type="protein sequence ID" value="OEU09122.1"/>
    <property type="molecule type" value="Genomic_DNA"/>
</dbReference>
<sequence>WEKTFQRLVAYKATHKNTMVPQEYKEDSKLGRWVKTQRQLFENNKLLEERLDKLDSIGFVWKVDDTKWQKTFQRLVAYKGIHKNTMVPTQYDEDPSLGLWVSNQRQHFKKNELSKERLDQLHSIGFVW</sequence>
<feature type="non-terminal residue" evidence="2">
    <location>
        <position position="1"/>
    </location>
</feature>
<evidence type="ECO:0000313" key="2">
    <source>
        <dbReference type="EMBL" id="OEU09122.1"/>
    </source>
</evidence>
<dbReference type="InParanoid" id="A0A1E7ETC1"/>
<feature type="domain" description="Helicase-associated" evidence="1">
    <location>
        <begin position="1"/>
        <end position="59"/>
    </location>
</feature>
<dbReference type="AlphaFoldDB" id="A0A1E7ETC1"/>
<evidence type="ECO:0000259" key="1">
    <source>
        <dbReference type="Pfam" id="PF03457"/>
    </source>
</evidence>
<gene>
    <name evidence="2" type="ORF">FRACYDRAFT_154308</name>
</gene>
<dbReference type="Proteomes" id="UP000095751">
    <property type="component" value="Unassembled WGS sequence"/>
</dbReference>
<dbReference type="PANTHER" id="PTHR33418:SF1">
    <property type="entry name" value="HELICASE-ASSOCIATED DOMAIN-CONTAINING PROTEIN"/>
    <property type="match status" value="1"/>
</dbReference>
<dbReference type="KEGG" id="fcy:FRACYDRAFT_154308"/>
<evidence type="ECO:0000313" key="3">
    <source>
        <dbReference type="Proteomes" id="UP000095751"/>
    </source>
</evidence>
<proteinExistence type="predicted"/>
<feature type="domain" description="Helicase-associated" evidence="1">
    <location>
        <begin position="65"/>
        <end position="126"/>
    </location>
</feature>
<name>A0A1E7ETC1_9STRA</name>